<protein>
    <submittedName>
        <fullName evidence="1">Uncharacterized protein</fullName>
    </submittedName>
</protein>
<proteinExistence type="predicted"/>
<evidence type="ECO:0000313" key="1">
    <source>
        <dbReference type="EMBL" id="JAH87107.1"/>
    </source>
</evidence>
<sequence>MCLPSRGWSMTAALRTENSWCRFRLRSPLPPSFVPPALAVQRSPTSM</sequence>
<organism evidence="1">
    <name type="scientific">Anguilla anguilla</name>
    <name type="common">European freshwater eel</name>
    <name type="synonym">Muraena anguilla</name>
    <dbReference type="NCBI Taxonomy" id="7936"/>
    <lineage>
        <taxon>Eukaryota</taxon>
        <taxon>Metazoa</taxon>
        <taxon>Chordata</taxon>
        <taxon>Craniata</taxon>
        <taxon>Vertebrata</taxon>
        <taxon>Euteleostomi</taxon>
        <taxon>Actinopterygii</taxon>
        <taxon>Neopterygii</taxon>
        <taxon>Teleostei</taxon>
        <taxon>Anguilliformes</taxon>
        <taxon>Anguillidae</taxon>
        <taxon>Anguilla</taxon>
    </lineage>
</organism>
<accession>A0A0E9W9S0</accession>
<reference evidence="1" key="2">
    <citation type="journal article" date="2015" name="Fish Shellfish Immunol.">
        <title>Early steps in the European eel (Anguilla anguilla)-Vibrio vulnificus interaction in the gills: Role of the RtxA13 toxin.</title>
        <authorList>
            <person name="Callol A."/>
            <person name="Pajuelo D."/>
            <person name="Ebbesson L."/>
            <person name="Teles M."/>
            <person name="MacKenzie S."/>
            <person name="Amaro C."/>
        </authorList>
    </citation>
    <scope>NUCLEOTIDE SEQUENCE</scope>
</reference>
<dbReference type="AlphaFoldDB" id="A0A0E9W9S0"/>
<reference evidence="1" key="1">
    <citation type="submission" date="2014-11" db="EMBL/GenBank/DDBJ databases">
        <authorList>
            <person name="Amaro Gonzalez C."/>
        </authorList>
    </citation>
    <scope>NUCLEOTIDE SEQUENCE</scope>
</reference>
<name>A0A0E9W9S0_ANGAN</name>
<dbReference type="EMBL" id="GBXM01021470">
    <property type="protein sequence ID" value="JAH87107.1"/>
    <property type="molecule type" value="Transcribed_RNA"/>
</dbReference>